<keyword evidence="3" id="KW-1185">Reference proteome</keyword>
<evidence type="ECO:0000256" key="1">
    <source>
        <dbReference type="SAM" id="MobiDB-lite"/>
    </source>
</evidence>
<feature type="region of interest" description="Disordered" evidence="1">
    <location>
        <begin position="83"/>
        <end position="121"/>
    </location>
</feature>
<name>A0A8S3WNH8_PARAO</name>
<dbReference type="EMBL" id="CAJQZP010000552">
    <property type="protein sequence ID" value="CAG4968600.1"/>
    <property type="molecule type" value="Genomic_DNA"/>
</dbReference>
<dbReference type="OrthoDB" id="6140287at2759"/>
<sequence length="121" mass="13394">MIISDETGTQKLLKPLSDACRNLCDNHFMESRTRRGFVISSINTYPLYFQYHQQHWSFKLPKPISQGRQQIAAANLQHKARAAVNAAPAEGTAAGSQHFTPPAVNRADDVSPDIDEVPFSG</sequence>
<protein>
    <submittedName>
        <fullName evidence="2">(apollo) hypothetical protein</fullName>
    </submittedName>
</protein>
<dbReference type="Proteomes" id="UP000691718">
    <property type="component" value="Unassembled WGS sequence"/>
</dbReference>
<accession>A0A8S3WNH8</accession>
<organism evidence="2 3">
    <name type="scientific">Parnassius apollo</name>
    <name type="common">Apollo butterfly</name>
    <name type="synonym">Papilio apollo</name>
    <dbReference type="NCBI Taxonomy" id="110799"/>
    <lineage>
        <taxon>Eukaryota</taxon>
        <taxon>Metazoa</taxon>
        <taxon>Ecdysozoa</taxon>
        <taxon>Arthropoda</taxon>
        <taxon>Hexapoda</taxon>
        <taxon>Insecta</taxon>
        <taxon>Pterygota</taxon>
        <taxon>Neoptera</taxon>
        <taxon>Endopterygota</taxon>
        <taxon>Lepidoptera</taxon>
        <taxon>Glossata</taxon>
        <taxon>Ditrysia</taxon>
        <taxon>Papilionoidea</taxon>
        <taxon>Papilionidae</taxon>
        <taxon>Parnassiinae</taxon>
        <taxon>Parnassini</taxon>
        <taxon>Parnassius</taxon>
        <taxon>Parnassius</taxon>
    </lineage>
</organism>
<reference evidence="2" key="1">
    <citation type="submission" date="2021-04" db="EMBL/GenBank/DDBJ databases">
        <authorList>
            <person name="Tunstrom K."/>
        </authorList>
    </citation>
    <scope>NUCLEOTIDE SEQUENCE</scope>
</reference>
<comment type="caution">
    <text evidence="2">The sequence shown here is derived from an EMBL/GenBank/DDBJ whole genome shotgun (WGS) entry which is preliminary data.</text>
</comment>
<proteinExistence type="predicted"/>
<gene>
    <name evidence="2" type="ORF">PAPOLLO_LOCUS7988</name>
</gene>
<dbReference type="AlphaFoldDB" id="A0A8S3WNH8"/>
<feature type="compositionally biased region" description="Acidic residues" evidence="1">
    <location>
        <begin position="110"/>
        <end position="121"/>
    </location>
</feature>
<evidence type="ECO:0000313" key="2">
    <source>
        <dbReference type="EMBL" id="CAG4968600.1"/>
    </source>
</evidence>
<evidence type="ECO:0000313" key="3">
    <source>
        <dbReference type="Proteomes" id="UP000691718"/>
    </source>
</evidence>